<dbReference type="EMBL" id="JABWQX010000007">
    <property type="protein sequence ID" value="MBC3397328.1"/>
    <property type="molecule type" value="Genomic_DNA"/>
</dbReference>
<comment type="caution">
    <text evidence="1">The sequence shown here is derived from an EMBL/GenBank/DDBJ whole genome shotgun (WGS) entry which is preliminary data.</text>
</comment>
<proteinExistence type="predicted"/>
<reference evidence="1" key="2">
    <citation type="submission" date="2020-07" db="EMBL/GenBank/DDBJ databases">
        <authorList>
            <person name="Lood C."/>
            <person name="Girard L."/>
        </authorList>
    </citation>
    <scope>NUCLEOTIDE SEQUENCE</scope>
    <source>
        <strain evidence="1">SWRI102</strain>
    </source>
</reference>
<protein>
    <submittedName>
        <fullName evidence="1">Uncharacterized protein</fullName>
    </submittedName>
</protein>
<gene>
    <name evidence="2" type="ORF">HU742_020330</name>
    <name evidence="1" type="ORF">HU742_19115</name>
</gene>
<keyword evidence="3" id="KW-1185">Reference proteome</keyword>
<organism evidence="1">
    <name type="scientific">Pseudomonas marvdashtae</name>
    <dbReference type="NCBI Taxonomy" id="2745500"/>
    <lineage>
        <taxon>Bacteria</taxon>
        <taxon>Pseudomonadati</taxon>
        <taxon>Pseudomonadota</taxon>
        <taxon>Gammaproteobacteria</taxon>
        <taxon>Pseudomonadales</taxon>
        <taxon>Pseudomonadaceae</taxon>
        <taxon>Pseudomonas</taxon>
    </lineage>
</organism>
<reference evidence="1 3" key="1">
    <citation type="journal article" date="2020" name="Microorganisms">
        <title>Reliable Identification of Environmental Pseudomonas Isolates Using the rpoD Gene.</title>
        <authorList>
            <consortium name="The Broad Institute Genome Sequencing Platform"/>
            <person name="Girard L."/>
            <person name="Lood C."/>
            <person name="Rokni-Zadeh H."/>
            <person name="van Noort V."/>
            <person name="Lavigne R."/>
            <person name="De Mot R."/>
        </authorList>
    </citation>
    <scope>NUCLEOTIDE SEQUENCE</scope>
    <source>
        <strain evidence="1 3">SWRI102</strain>
    </source>
</reference>
<dbReference type="EMBL" id="JABWQX020000002">
    <property type="protein sequence ID" value="MBV4553498.1"/>
    <property type="molecule type" value="Genomic_DNA"/>
</dbReference>
<evidence type="ECO:0000313" key="2">
    <source>
        <dbReference type="EMBL" id="MBV4553498.1"/>
    </source>
</evidence>
<evidence type="ECO:0000313" key="1">
    <source>
        <dbReference type="EMBL" id="MBC3397328.1"/>
    </source>
</evidence>
<evidence type="ECO:0000313" key="3">
    <source>
        <dbReference type="Proteomes" id="UP000659438"/>
    </source>
</evidence>
<dbReference type="RefSeq" id="WP_186644299.1">
    <property type="nucleotide sequence ID" value="NZ_JABWQX020000002.1"/>
</dbReference>
<accession>A0A923FRD6</accession>
<reference evidence="2" key="3">
    <citation type="submission" date="2021-06" db="EMBL/GenBank/DDBJ databases">
        <title>Updating the genus Pseudomonas: Description of 43 new species and partition of the Pseudomonas putida group.</title>
        <authorList>
            <person name="Girard L."/>
            <person name="Lood C."/>
            <person name="Vandamme P."/>
            <person name="Rokni-Zadeh H."/>
            <person name="Van Noort V."/>
            <person name="Hofte M."/>
            <person name="Lavigne R."/>
            <person name="De Mot R."/>
        </authorList>
    </citation>
    <scope>NUCLEOTIDE SEQUENCE</scope>
    <source>
        <strain evidence="2">SWRI102</strain>
    </source>
</reference>
<name>A0A923FRD6_9PSED</name>
<dbReference type="AlphaFoldDB" id="A0A923FRD6"/>
<sequence length="274" mass="30291">MERFESELSTEHSVELIAARIDRRKAGVSASRRVRRSVMQSVQDNPTKEMDALMLGDALVGYGNNMSLNNMAIMENIMTMSIMEANDLVPGGKNTHAWYMEFIKCLQDLGCFISDDGYSRYTESSLQVDMDLVIKDIVKGIIDGVKASVPAASVLGTVVSTTIDGLKQDEGALNLFGTQAQSADGARLSVIPCEQLSNGILIASSSSIRQTGTSSNGGVLFVNWRASAREIFRGKSYVTFNPASYEHFRQLIEEYLGEHRREVLSNRFSRRKRA</sequence>
<dbReference type="Proteomes" id="UP000659438">
    <property type="component" value="Unassembled WGS sequence"/>
</dbReference>